<protein>
    <submittedName>
        <fullName evidence="1">Unannotated protein</fullName>
    </submittedName>
</protein>
<reference evidence="1" key="1">
    <citation type="submission" date="2020-05" db="EMBL/GenBank/DDBJ databases">
        <authorList>
            <person name="Chiriac C."/>
            <person name="Salcher M."/>
            <person name="Ghai R."/>
            <person name="Kavagutti S V."/>
        </authorList>
    </citation>
    <scope>NUCLEOTIDE SEQUENCE</scope>
</reference>
<dbReference type="EMBL" id="CAEZXS010000015">
    <property type="protein sequence ID" value="CAB4688375.1"/>
    <property type="molecule type" value="Genomic_DNA"/>
</dbReference>
<proteinExistence type="predicted"/>
<gene>
    <name evidence="1" type="ORF">UFOPK2582_00248</name>
</gene>
<organism evidence="1">
    <name type="scientific">freshwater metagenome</name>
    <dbReference type="NCBI Taxonomy" id="449393"/>
    <lineage>
        <taxon>unclassified sequences</taxon>
        <taxon>metagenomes</taxon>
        <taxon>ecological metagenomes</taxon>
    </lineage>
</organism>
<sequence>MLMEERNRLLGFAARQVAPRDRSDCLVYPRPRTRRVIRHDCAVREPCQVEPLSICIRLSADLGDDLIKKPQIINPEQAGRWATRPNIPGVCDPLGKNRQKAILGNRLAPTRSAQHPTAINTESVKGHHYWQLFGGLKVFGGNSQILALDQPHLDHMINHVYCRRLVSAPRWWLLQC</sequence>
<name>A0A6J6NUI4_9ZZZZ</name>
<dbReference type="AlphaFoldDB" id="A0A6J6NUI4"/>
<evidence type="ECO:0000313" key="1">
    <source>
        <dbReference type="EMBL" id="CAB4688375.1"/>
    </source>
</evidence>
<accession>A0A6J6NUI4</accession>